<feature type="region of interest" description="Disordered" evidence="1">
    <location>
        <begin position="1"/>
        <end position="39"/>
    </location>
</feature>
<reference evidence="4" key="1">
    <citation type="journal article" date="2019" name="Int. J. Syst. Evol. Microbiol.">
        <title>The Global Catalogue of Microorganisms (GCM) 10K type strain sequencing project: providing services to taxonomists for standard genome sequencing and annotation.</title>
        <authorList>
            <consortium name="The Broad Institute Genomics Platform"/>
            <consortium name="The Broad Institute Genome Sequencing Center for Infectious Disease"/>
            <person name="Wu L."/>
            <person name="Ma J."/>
        </authorList>
    </citation>
    <scope>NUCLEOTIDE SEQUENCE [LARGE SCALE GENOMIC DNA]</scope>
    <source>
        <strain evidence="4">JCM 17706</strain>
    </source>
</reference>
<protein>
    <submittedName>
        <fullName evidence="3">DUF4167 domain-containing protein</fullName>
    </submittedName>
</protein>
<keyword evidence="4" id="KW-1185">Reference proteome</keyword>
<evidence type="ECO:0000259" key="2">
    <source>
        <dbReference type="Pfam" id="PF13763"/>
    </source>
</evidence>
<feature type="compositionally biased region" description="Low complexity" evidence="1">
    <location>
        <begin position="12"/>
        <end position="32"/>
    </location>
</feature>
<dbReference type="Pfam" id="PF13763">
    <property type="entry name" value="DUF4167"/>
    <property type="match status" value="1"/>
</dbReference>
<feature type="compositionally biased region" description="Basic residues" evidence="1">
    <location>
        <begin position="1"/>
        <end position="11"/>
    </location>
</feature>
<feature type="region of interest" description="Disordered" evidence="1">
    <location>
        <begin position="204"/>
        <end position="247"/>
    </location>
</feature>
<evidence type="ECO:0000313" key="4">
    <source>
        <dbReference type="Proteomes" id="UP001501525"/>
    </source>
</evidence>
<proteinExistence type="predicted"/>
<sequence>MRPQQNRRVRGRNNNNSNNNNNRRGPNPLSRNYESSGPDVKIRGNAQQIADKYISLARDAQGAGDRVMSENYLQHAEHYLRIILAAVGQTQYVRRDENNEQECSEINVEGEKKDTVNCETDVAQTPLQKNGHGQYTQAQNGYVHEEELEVNTPLDEKKFQEQCRAEETVEPVKKSRRISRRRTAIVRAQQEEISLEFPHFELPQAPSETAQEDVLVQKDSSLPVLEKETQRKPRRRRTVTSLTEENV</sequence>
<comment type="caution">
    <text evidence="3">The sequence shown here is derived from an EMBL/GenBank/DDBJ whole genome shotgun (WGS) entry which is preliminary data.</text>
</comment>
<name>A0ABP9MR77_9HYPH</name>
<organism evidence="3 4">
    <name type="scientific">Bartonella acomydis</name>
    <dbReference type="NCBI Taxonomy" id="686234"/>
    <lineage>
        <taxon>Bacteria</taxon>
        <taxon>Pseudomonadati</taxon>
        <taxon>Pseudomonadota</taxon>
        <taxon>Alphaproteobacteria</taxon>
        <taxon>Hyphomicrobiales</taxon>
        <taxon>Bartonellaceae</taxon>
        <taxon>Bartonella</taxon>
    </lineage>
</organism>
<dbReference type="EMBL" id="BAABIY010000040">
    <property type="protein sequence ID" value="GAA5100525.1"/>
    <property type="molecule type" value="Genomic_DNA"/>
</dbReference>
<gene>
    <name evidence="3" type="ORF">GCM10023260_12420</name>
</gene>
<dbReference type="RefSeq" id="WP_345097121.1">
    <property type="nucleotide sequence ID" value="NZ_BAABIY010000040.1"/>
</dbReference>
<feature type="domain" description="DUF4167" evidence="2">
    <location>
        <begin position="10"/>
        <end position="86"/>
    </location>
</feature>
<dbReference type="InterPro" id="IPR025430">
    <property type="entry name" value="DUF4167"/>
</dbReference>
<dbReference type="Proteomes" id="UP001501525">
    <property type="component" value="Unassembled WGS sequence"/>
</dbReference>
<evidence type="ECO:0000256" key="1">
    <source>
        <dbReference type="SAM" id="MobiDB-lite"/>
    </source>
</evidence>
<evidence type="ECO:0000313" key="3">
    <source>
        <dbReference type="EMBL" id="GAA5100525.1"/>
    </source>
</evidence>
<accession>A0ABP9MR77</accession>